<organism evidence="3 4">
    <name type="scientific">Methanofollis aquaemaris</name>
    <dbReference type="NCBI Taxonomy" id="126734"/>
    <lineage>
        <taxon>Archaea</taxon>
        <taxon>Methanobacteriati</taxon>
        <taxon>Methanobacteriota</taxon>
        <taxon>Stenosarchaea group</taxon>
        <taxon>Methanomicrobia</taxon>
        <taxon>Methanomicrobiales</taxon>
        <taxon>Methanomicrobiaceae</taxon>
        <taxon>Methanofollis</taxon>
    </lineage>
</organism>
<keyword evidence="1" id="KW-0677">Repeat</keyword>
<dbReference type="InterPro" id="IPR001330">
    <property type="entry name" value="Prenyltrans"/>
</dbReference>
<dbReference type="Gene3D" id="1.50.10.20">
    <property type="match status" value="2"/>
</dbReference>
<dbReference type="EMBL" id="CP036172">
    <property type="protein sequence ID" value="QSZ66237.1"/>
    <property type="molecule type" value="Genomic_DNA"/>
</dbReference>
<dbReference type="RefSeq" id="WP_265581558.1">
    <property type="nucleotide sequence ID" value="NZ_CP036172.1"/>
</dbReference>
<dbReference type="SUPFAM" id="SSF48239">
    <property type="entry name" value="Terpenoid cyclases/Protein prenyltransferases"/>
    <property type="match status" value="1"/>
</dbReference>
<dbReference type="AlphaFoldDB" id="A0A8A3S160"/>
<evidence type="ECO:0000256" key="1">
    <source>
        <dbReference type="ARBA" id="ARBA00022737"/>
    </source>
</evidence>
<gene>
    <name evidence="3" type="ORF">RJ40_01350</name>
</gene>
<dbReference type="InterPro" id="IPR008930">
    <property type="entry name" value="Terpenoid_cyclase/PrenylTrfase"/>
</dbReference>
<evidence type="ECO:0000313" key="3">
    <source>
        <dbReference type="EMBL" id="QSZ66237.1"/>
    </source>
</evidence>
<accession>A0A8A3S160</accession>
<dbReference type="Proteomes" id="UP001042704">
    <property type="component" value="Chromosome"/>
</dbReference>
<sequence>MFTDEIICSCIRYIAERRCADGGYCFYRLEEPNPADTFFALDTLRLLGAVPDDPETACWLLERQGEDGRYYSLESGYYVLSSLAVLDLGPERDPLPWLFSIVPSVSNGGTRPVESTSLLSRPHLFVRLCLTLRAHPSPTVRTALLNAVRTCHRPDSGYGGGYSTLVETYHALAISAFFGVVPPSTRSFLACCVHPVYGYLNLPGAVPAYLEHVAAGVEAARLLGVPPADGAGAFVRRCRRDTGGFSRSVFGGTATLENTWYAVRALDALDRMKRRWA</sequence>
<dbReference type="KEGG" id="maqe:RJ40_01350"/>
<dbReference type="GeneID" id="76422960"/>
<feature type="domain" description="Prenyltransferase alpha-alpha toroid" evidence="2">
    <location>
        <begin position="136"/>
        <end position="271"/>
    </location>
</feature>
<dbReference type="GO" id="GO:0003824">
    <property type="term" value="F:catalytic activity"/>
    <property type="evidence" value="ECO:0007669"/>
    <property type="project" value="InterPro"/>
</dbReference>
<reference evidence="3" key="1">
    <citation type="journal article" date="2001" name="Int. J. Syst. Evol. Microbiol.">
        <title>Methanofollis aquaemaris sp. nov., a methanogen isolated from an aquaculture fish pond.</title>
        <authorList>
            <person name="Lai M.C."/>
            <person name="Chen S.C."/>
        </authorList>
    </citation>
    <scope>NUCLEOTIDE SEQUENCE</scope>
    <source>
        <strain evidence="3">N2F9704</strain>
    </source>
</reference>
<dbReference type="Pfam" id="PF00432">
    <property type="entry name" value="Prenyltrans"/>
    <property type="match status" value="2"/>
</dbReference>
<protein>
    <recommendedName>
        <fullName evidence="2">Prenyltransferase alpha-alpha toroid domain-containing protein</fullName>
    </recommendedName>
</protein>
<reference evidence="3" key="2">
    <citation type="submission" date="2019-02" db="EMBL/GenBank/DDBJ databases">
        <authorList>
            <person name="Chen S.-C."/>
            <person name="Chien H.-H."/>
            <person name="Lai M.-C."/>
        </authorList>
    </citation>
    <scope>NUCLEOTIDE SEQUENCE</scope>
    <source>
        <strain evidence="3">N2F9704</strain>
    </source>
</reference>
<keyword evidence="4" id="KW-1185">Reference proteome</keyword>
<evidence type="ECO:0000259" key="2">
    <source>
        <dbReference type="Pfam" id="PF00432"/>
    </source>
</evidence>
<proteinExistence type="predicted"/>
<name>A0A8A3S160_9EURY</name>
<evidence type="ECO:0000313" key="4">
    <source>
        <dbReference type="Proteomes" id="UP001042704"/>
    </source>
</evidence>
<feature type="domain" description="Prenyltransferase alpha-alpha toroid" evidence="2">
    <location>
        <begin position="9"/>
        <end position="68"/>
    </location>
</feature>